<dbReference type="EMBL" id="RKHL01000001">
    <property type="protein sequence ID" value="ROR83746.1"/>
    <property type="molecule type" value="Genomic_DNA"/>
</dbReference>
<evidence type="ECO:0000313" key="4">
    <source>
        <dbReference type="Proteomes" id="UP000266915"/>
    </source>
</evidence>
<feature type="region of interest" description="Disordered" evidence="1">
    <location>
        <begin position="30"/>
        <end position="70"/>
    </location>
</feature>
<feature type="transmembrane region" description="Helical" evidence="2">
    <location>
        <begin position="6"/>
        <end position="23"/>
    </location>
</feature>
<evidence type="ECO:0000256" key="2">
    <source>
        <dbReference type="SAM" id="Phobius"/>
    </source>
</evidence>
<comment type="caution">
    <text evidence="3">The sequence shown here is derived from an EMBL/GenBank/DDBJ whole genome shotgun (WGS) entry which is preliminary data.</text>
</comment>
<name>A0A3N2C8A1_9MICO</name>
<proteinExistence type="predicted"/>
<accession>A0A3N2C8A1</accession>
<dbReference type="AlphaFoldDB" id="A0A3N2C8A1"/>
<evidence type="ECO:0000313" key="3">
    <source>
        <dbReference type="EMBL" id="ROR83746.1"/>
    </source>
</evidence>
<keyword evidence="4" id="KW-1185">Reference proteome</keyword>
<feature type="compositionally biased region" description="Basic and acidic residues" evidence="1">
    <location>
        <begin position="30"/>
        <end position="52"/>
    </location>
</feature>
<gene>
    <name evidence="3" type="ORF">EDD42_3863</name>
</gene>
<keyword evidence="2" id="KW-1133">Transmembrane helix</keyword>
<evidence type="ECO:0000256" key="1">
    <source>
        <dbReference type="SAM" id="MobiDB-lite"/>
    </source>
</evidence>
<sequence>MDIGTIVILAALVLLTIAAVWYVSRRDRAARSADEHHSHDNDAEVERERARGLAEGTGGVPRRGGGPMGV</sequence>
<organism evidence="3 4">
    <name type="scientific">Plantibacter flavus</name>
    <dbReference type="NCBI Taxonomy" id="150123"/>
    <lineage>
        <taxon>Bacteria</taxon>
        <taxon>Bacillati</taxon>
        <taxon>Actinomycetota</taxon>
        <taxon>Actinomycetes</taxon>
        <taxon>Micrococcales</taxon>
        <taxon>Microbacteriaceae</taxon>
        <taxon>Plantibacter</taxon>
    </lineage>
</organism>
<reference evidence="3 4" key="1">
    <citation type="submission" date="2018-11" db="EMBL/GenBank/DDBJ databases">
        <title>Sequencing the genomes of 1000 actinobacteria strains.</title>
        <authorList>
            <person name="Klenk H.-P."/>
        </authorList>
    </citation>
    <scope>NUCLEOTIDE SEQUENCE [LARGE SCALE GENOMIC DNA]</scope>
    <source>
        <strain evidence="3 4">DSM 14012</strain>
    </source>
</reference>
<dbReference type="RefSeq" id="WP_085511518.1">
    <property type="nucleotide sequence ID" value="NZ_FXAP01000002.1"/>
</dbReference>
<keyword evidence="2" id="KW-0472">Membrane</keyword>
<keyword evidence="2" id="KW-0812">Transmembrane</keyword>
<dbReference type="Proteomes" id="UP000266915">
    <property type="component" value="Unassembled WGS sequence"/>
</dbReference>
<feature type="compositionally biased region" description="Gly residues" evidence="1">
    <location>
        <begin position="55"/>
        <end position="70"/>
    </location>
</feature>
<protein>
    <submittedName>
        <fullName evidence="3">Uncharacterized protein</fullName>
    </submittedName>
</protein>